<feature type="region of interest" description="Disordered" evidence="1">
    <location>
        <begin position="1"/>
        <end position="30"/>
    </location>
</feature>
<feature type="compositionally biased region" description="Low complexity" evidence="1">
    <location>
        <begin position="64"/>
        <end position="89"/>
    </location>
</feature>
<keyword evidence="3" id="KW-1185">Reference proteome</keyword>
<accession>A0ABP9GXC9</accession>
<dbReference type="EMBL" id="BAABIK010000034">
    <property type="protein sequence ID" value="GAA4954912.1"/>
    <property type="molecule type" value="Genomic_DNA"/>
</dbReference>
<gene>
    <name evidence="2" type="ORF">GCM10023224_45520</name>
</gene>
<proteinExistence type="predicted"/>
<evidence type="ECO:0000256" key="1">
    <source>
        <dbReference type="SAM" id="MobiDB-lite"/>
    </source>
</evidence>
<feature type="region of interest" description="Disordered" evidence="1">
    <location>
        <begin position="64"/>
        <end position="116"/>
    </location>
</feature>
<dbReference type="Proteomes" id="UP001499993">
    <property type="component" value="Unassembled WGS sequence"/>
</dbReference>
<sequence>MPDATPPAAAAEEDGKGAAERGGGTIRGRWERGAAAESAVLSVGREQAVPDGRTRVAAADGALAGAPLSGPLPHRTKGPGKAAALAAHAPPGPRPRRMRPTEPDRTRPRRTIRGAT</sequence>
<name>A0ABP9GXC9_9ACTN</name>
<protein>
    <submittedName>
        <fullName evidence="2">Uncharacterized protein</fullName>
    </submittedName>
</protein>
<reference evidence="3" key="1">
    <citation type="journal article" date="2019" name="Int. J. Syst. Evol. Microbiol.">
        <title>The Global Catalogue of Microorganisms (GCM) 10K type strain sequencing project: providing services to taxonomists for standard genome sequencing and annotation.</title>
        <authorList>
            <consortium name="The Broad Institute Genomics Platform"/>
            <consortium name="The Broad Institute Genome Sequencing Center for Infectious Disease"/>
            <person name="Wu L."/>
            <person name="Ma J."/>
        </authorList>
    </citation>
    <scope>NUCLEOTIDE SEQUENCE [LARGE SCALE GENOMIC DNA]</scope>
    <source>
        <strain evidence="3">JCM 18123</strain>
    </source>
</reference>
<feature type="compositionally biased region" description="Low complexity" evidence="1">
    <location>
        <begin position="1"/>
        <end position="10"/>
    </location>
</feature>
<evidence type="ECO:0000313" key="2">
    <source>
        <dbReference type="EMBL" id="GAA4954912.1"/>
    </source>
</evidence>
<comment type="caution">
    <text evidence="2">The sequence shown here is derived from an EMBL/GenBank/DDBJ whole genome shotgun (WGS) entry which is preliminary data.</text>
</comment>
<feature type="compositionally biased region" description="Basic residues" evidence="1">
    <location>
        <begin position="107"/>
        <end position="116"/>
    </location>
</feature>
<evidence type="ECO:0000313" key="3">
    <source>
        <dbReference type="Proteomes" id="UP001499993"/>
    </source>
</evidence>
<organism evidence="2 3">
    <name type="scientific">Streptomonospora halophila</name>
    <dbReference type="NCBI Taxonomy" id="427369"/>
    <lineage>
        <taxon>Bacteria</taxon>
        <taxon>Bacillati</taxon>
        <taxon>Actinomycetota</taxon>
        <taxon>Actinomycetes</taxon>
        <taxon>Streptosporangiales</taxon>
        <taxon>Nocardiopsidaceae</taxon>
        <taxon>Streptomonospora</taxon>
    </lineage>
</organism>